<evidence type="ECO:0000259" key="7">
    <source>
        <dbReference type="Pfam" id="PF06803"/>
    </source>
</evidence>
<evidence type="ECO:0000256" key="5">
    <source>
        <dbReference type="SAM" id="MobiDB-lite"/>
    </source>
</evidence>
<proteinExistence type="predicted"/>
<dbReference type="Pfam" id="PF06803">
    <property type="entry name" value="DUF1232"/>
    <property type="match status" value="1"/>
</dbReference>
<feature type="transmembrane region" description="Helical" evidence="6">
    <location>
        <begin position="87"/>
        <end position="108"/>
    </location>
</feature>
<reference evidence="8" key="1">
    <citation type="submission" date="2020-10" db="EMBL/GenBank/DDBJ databases">
        <authorList>
            <person name="Gilroy R."/>
        </authorList>
    </citation>
    <scope>NUCLEOTIDE SEQUENCE</scope>
    <source>
        <strain evidence="8">35461</strain>
    </source>
</reference>
<feature type="domain" description="DUF1232" evidence="7">
    <location>
        <begin position="41"/>
        <end position="69"/>
    </location>
</feature>
<evidence type="ECO:0000313" key="8">
    <source>
        <dbReference type="EMBL" id="HIV08795.1"/>
    </source>
</evidence>
<sequence length="152" mass="17489">MSEETQQGGAVATQQQPTTPRPKPAPKKKKEPSCLVTALIGIAVLVYFISPVDLLTDFVPGVGWFDDVFFTGWFIVWYIGRRYVFKAIFFVIITLIMLCYPMFPWQIIADDVPTWGLVDNWAIGLWGAWRAIRCVRFFHNQVETAKDMVRRL</sequence>
<keyword evidence="3 6" id="KW-1133">Transmembrane helix</keyword>
<dbReference type="GO" id="GO:0012505">
    <property type="term" value="C:endomembrane system"/>
    <property type="evidence" value="ECO:0007669"/>
    <property type="project" value="UniProtKB-SubCell"/>
</dbReference>
<organism evidence="8 9">
    <name type="scientific">Candidatus Spyradenecus faecavium</name>
    <dbReference type="NCBI Taxonomy" id="2840947"/>
    <lineage>
        <taxon>Bacteria</taxon>
        <taxon>Pseudomonadati</taxon>
        <taxon>Lentisphaerota</taxon>
        <taxon>Lentisphaeria</taxon>
        <taxon>Lentisphaerales</taxon>
        <taxon>Lentisphaeraceae</taxon>
        <taxon>Lentisphaeraceae incertae sedis</taxon>
        <taxon>Candidatus Spyradenecus</taxon>
    </lineage>
</organism>
<evidence type="ECO:0000256" key="3">
    <source>
        <dbReference type="ARBA" id="ARBA00022989"/>
    </source>
</evidence>
<gene>
    <name evidence="8" type="ORF">IAC79_01605</name>
</gene>
<evidence type="ECO:0000313" key="9">
    <source>
        <dbReference type="Proteomes" id="UP000886845"/>
    </source>
</evidence>
<protein>
    <submittedName>
        <fullName evidence="8">DUF1232 domain-containing protein</fullName>
    </submittedName>
</protein>
<comment type="subcellular location">
    <subcellularLocation>
        <location evidence="1">Endomembrane system</location>
        <topology evidence="1">Multi-pass membrane protein</topology>
    </subcellularLocation>
</comment>
<dbReference type="InterPro" id="IPR010652">
    <property type="entry name" value="DUF1232"/>
</dbReference>
<dbReference type="AlphaFoldDB" id="A0A9D1NMP9"/>
<keyword evidence="4 6" id="KW-0472">Membrane</keyword>
<accession>A0A9D1NMP9</accession>
<feature type="transmembrane region" description="Helical" evidence="6">
    <location>
        <begin position="62"/>
        <end position="80"/>
    </location>
</feature>
<feature type="compositionally biased region" description="Low complexity" evidence="5">
    <location>
        <begin position="1"/>
        <end position="18"/>
    </location>
</feature>
<feature type="region of interest" description="Disordered" evidence="5">
    <location>
        <begin position="1"/>
        <end position="30"/>
    </location>
</feature>
<comment type="caution">
    <text evidence="8">The sequence shown here is derived from an EMBL/GenBank/DDBJ whole genome shotgun (WGS) entry which is preliminary data.</text>
</comment>
<evidence type="ECO:0000256" key="1">
    <source>
        <dbReference type="ARBA" id="ARBA00004127"/>
    </source>
</evidence>
<reference evidence="8" key="2">
    <citation type="journal article" date="2021" name="PeerJ">
        <title>Extensive microbial diversity within the chicken gut microbiome revealed by metagenomics and culture.</title>
        <authorList>
            <person name="Gilroy R."/>
            <person name="Ravi A."/>
            <person name="Getino M."/>
            <person name="Pursley I."/>
            <person name="Horton D.L."/>
            <person name="Alikhan N.F."/>
            <person name="Baker D."/>
            <person name="Gharbi K."/>
            <person name="Hall N."/>
            <person name="Watson M."/>
            <person name="Adriaenssens E.M."/>
            <person name="Foster-Nyarko E."/>
            <person name="Jarju S."/>
            <person name="Secka A."/>
            <person name="Antonio M."/>
            <person name="Oren A."/>
            <person name="Chaudhuri R.R."/>
            <person name="La Ragione R."/>
            <person name="Hildebrand F."/>
            <person name="Pallen M.J."/>
        </authorList>
    </citation>
    <scope>NUCLEOTIDE SEQUENCE</scope>
    <source>
        <strain evidence="8">35461</strain>
    </source>
</reference>
<evidence type="ECO:0000256" key="2">
    <source>
        <dbReference type="ARBA" id="ARBA00022692"/>
    </source>
</evidence>
<evidence type="ECO:0000256" key="6">
    <source>
        <dbReference type="SAM" id="Phobius"/>
    </source>
</evidence>
<keyword evidence="2 6" id="KW-0812">Transmembrane</keyword>
<name>A0A9D1NMP9_9BACT</name>
<evidence type="ECO:0000256" key="4">
    <source>
        <dbReference type="ARBA" id="ARBA00023136"/>
    </source>
</evidence>
<dbReference type="EMBL" id="DVOR01000053">
    <property type="protein sequence ID" value="HIV08795.1"/>
    <property type="molecule type" value="Genomic_DNA"/>
</dbReference>
<feature type="transmembrane region" description="Helical" evidence="6">
    <location>
        <begin position="33"/>
        <end position="50"/>
    </location>
</feature>
<dbReference type="Proteomes" id="UP000886845">
    <property type="component" value="Unassembled WGS sequence"/>
</dbReference>